<protein>
    <submittedName>
        <fullName evidence="2">Uncharacterized protein</fullName>
    </submittedName>
</protein>
<sequence>MRPTYTANPQPTSLASFPQKRREDPKRIPIPSIPQFPPQHRQKQPQPTTPNPHPYPPSPPPSQPSPKLAHLAFPLQAHAHTRTQTHTHTGPGTYSPTRLLPTHPILASPRRHAPTPQAPSPPSRTPDLQEHSSSLRPRSPARRTIRGASRTDGPVQHPTLLWRKQSAVLRWSPRCVALRCAVLRYAHVAALRCCALAYVRTPPNQPSAHLFVSRRQGFRREAEPRWGRVVRRWVGGRSVCEARRGEGRVWFWGEQWERGRG</sequence>
<evidence type="ECO:0000256" key="1">
    <source>
        <dbReference type="SAM" id="MobiDB-lite"/>
    </source>
</evidence>
<name>A0A2T2NU10_CORCC</name>
<reference evidence="2 3" key="1">
    <citation type="journal article" date="2018" name="Front. Microbiol.">
        <title>Genome-Wide Analysis of Corynespora cassiicola Leaf Fall Disease Putative Effectors.</title>
        <authorList>
            <person name="Lopez D."/>
            <person name="Ribeiro S."/>
            <person name="Label P."/>
            <person name="Fumanal B."/>
            <person name="Venisse J.S."/>
            <person name="Kohler A."/>
            <person name="de Oliveira R.R."/>
            <person name="Labutti K."/>
            <person name="Lipzen A."/>
            <person name="Lail K."/>
            <person name="Bauer D."/>
            <person name="Ohm R.A."/>
            <person name="Barry K.W."/>
            <person name="Spatafora J."/>
            <person name="Grigoriev I.V."/>
            <person name="Martin F.M."/>
            <person name="Pujade-Renaud V."/>
        </authorList>
    </citation>
    <scope>NUCLEOTIDE SEQUENCE [LARGE SCALE GENOMIC DNA]</scope>
    <source>
        <strain evidence="2 3">Philippines</strain>
    </source>
</reference>
<dbReference type="PRINTS" id="PR01217">
    <property type="entry name" value="PRICHEXTENSN"/>
</dbReference>
<feature type="region of interest" description="Disordered" evidence="1">
    <location>
        <begin position="82"/>
        <end position="156"/>
    </location>
</feature>
<feature type="region of interest" description="Disordered" evidence="1">
    <location>
        <begin position="1"/>
        <end position="68"/>
    </location>
</feature>
<evidence type="ECO:0000313" key="2">
    <source>
        <dbReference type="EMBL" id="PSN68873.1"/>
    </source>
</evidence>
<accession>A0A2T2NU10</accession>
<dbReference type="EMBL" id="KZ678133">
    <property type="protein sequence ID" value="PSN68873.1"/>
    <property type="molecule type" value="Genomic_DNA"/>
</dbReference>
<feature type="compositionally biased region" description="Pro residues" evidence="1">
    <location>
        <begin position="47"/>
        <end position="64"/>
    </location>
</feature>
<dbReference type="Proteomes" id="UP000240883">
    <property type="component" value="Unassembled WGS sequence"/>
</dbReference>
<feature type="compositionally biased region" description="Polar residues" evidence="1">
    <location>
        <begin position="1"/>
        <end position="16"/>
    </location>
</feature>
<evidence type="ECO:0000313" key="3">
    <source>
        <dbReference type="Proteomes" id="UP000240883"/>
    </source>
</evidence>
<dbReference type="AlphaFoldDB" id="A0A2T2NU10"/>
<keyword evidence="3" id="KW-1185">Reference proteome</keyword>
<proteinExistence type="predicted"/>
<organism evidence="2 3">
    <name type="scientific">Corynespora cassiicola Philippines</name>
    <dbReference type="NCBI Taxonomy" id="1448308"/>
    <lineage>
        <taxon>Eukaryota</taxon>
        <taxon>Fungi</taxon>
        <taxon>Dikarya</taxon>
        <taxon>Ascomycota</taxon>
        <taxon>Pezizomycotina</taxon>
        <taxon>Dothideomycetes</taxon>
        <taxon>Pleosporomycetidae</taxon>
        <taxon>Pleosporales</taxon>
        <taxon>Corynesporascaceae</taxon>
        <taxon>Corynespora</taxon>
    </lineage>
</organism>
<gene>
    <name evidence="2" type="ORF">BS50DRAFT_326948</name>
</gene>